<proteinExistence type="predicted"/>
<evidence type="ECO:0000313" key="1">
    <source>
        <dbReference type="EMBL" id="GGL03433.1"/>
    </source>
</evidence>
<evidence type="ECO:0000313" key="2">
    <source>
        <dbReference type="Proteomes" id="UP000638263"/>
    </source>
</evidence>
<gene>
    <name evidence="1" type="ORF">GCM10011588_17650</name>
</gene>
<organism evidence="1 2">
    <name type="scientific">Nocardia jinanensis</name>
    <dbReference type="NCBI Taxonomy" id="382504"/>
    <lineage>
        <taxon>Bacteria</taxon>
        <taxon>Bacillati</taxon>
        <taxon>Actinomycetota</taxon>
        <taxon>Actinomycetes</taxon>
        <taxon>Mycobacteriales</taxon>
        <taxon>Nocardiaceae</taxon>
        <taxon>Nocardia</taxon>
    </lineage>
</organism>
<protein>
    <submittedName>
        <fullName evidence="1">Uncharacterized protein</fullName>
    </submittedName>
</protein>
<accession>A0A917RDZ5</accession>
<keyword evidence="2" id="KW-1185">Reference proteome</keyword>
<dbReference type="AlphaFoldDB" id="A0A917RDZ5"/>
<comment type="caution">
    <text evidence="1">The sequence shown here is derived from an EMBL/GenBank/DDBJ whole genome shotgun (WGS) entry which is preliminary data.</text>
</comment>
<dbReference type="Proteomes" id="UP000638263">
    <property type="component" value="Unassembled WGS sequence"/>
</dbReference>
<reference evidence="1" key="1">
    <citation type="journal article" date="2014" name="Int. J. Syst. Evol. Microbiol.">
        <title>Complete genome sequence of Corynebacterium casei LMG S-19264T (=DSM 44701T), isolated from a smear-ripened cheese.</title>
        <authorList>
            <consortium name="US DOE Joint Genome Institute (JGI-PGF)"/>
            <person name="Walter F."/>
            <person name="Albersmeier A."/>
            <person name="Kalinowski J."/>
            <person name="Ruckert C."/>
        </authorList>
    </citation>
    <scope>NUCLEOTIDE SEQUENCE</scope>
    <source>
        <strain evidence="1">CGMCC 4.3508</strain>
    </source>
</reference>
<dbReference type="EMBL" id="BMMH01000002">
    <property type="protein sequence ID" value="GGL03433.1"/>
    <property type="molecule type" value="Genomic_DNA"/>
</dbReference>
<sequence>MRSSHEQEPQIFLAGLEIAVFEASCISWVHRPTVPGNLQRSSTLDGYHEHLHRR</sequence>
<reference evidence="1" key="2">
    <citation type="submission" date="2020-09" db="EMBL/GenBank/DDBJ databases">
        <authorList>
            <person name="Sun Q."/>
            <person name="Zhou Y."/>
        </authorList>
    </citation>
    <scope>NUCLEOTIDE SEQUENCE</scope>
    <source>
        <strain evidence="1">CGMCC 4.3508</strain>
    </source>
</reference>
<name>A0A917RDZ5_9NOCA</name>